<dbReference type="RefSeq" id="XP_005705818.1">
    <property type="nucleotide sequence ID" value="XM_005705761.1"/>
</dbReference>
<feature type="coiled-coil region" evidence="1">
    <location>
        <begin position="111"/>
        <end position="138"/>
    </location>
</feature>
<sequence length="413" mass="47406">MSWEDNNCELFALRSSLEAQAGSLANLAVRLRTAEYNIEKQLCANKGLKSALVKLASREAVTRSQVYGALERIETDVADLRSERNSTYNIESGKNSENYYSKRSQYVCTECQALSRKLEAIETRLETLTQQLQLQSVQSKFKPTSELSMRENAKHNLNGEHVCSVTTEHAVEPLTRKVDKDASNFENNIRRFSQTEGTEENENVCSSTYILSILEAVTRQEDISPNEFYCQLNFYLKKIFLSTICGRNVSARLIFDLGRCFLRIESSKAFKKLESSKKKQLNLLLKDIFVHFDSIFSEMKKNLHKETKQDKASILPAETNDSDHCSTSTFEALCAEKQNDYPLQQIFDESGFFNAEDDFNPTQNRTAKFKDITQNKKVVNLFEEKENLKTIALDDSTDLEWKECFRSMNENPF</sequence>
<dbReference type="KEGG" id="gsl:Gasu_33050"/>
<dbReference type="AlphaFoldDB" id="M2Y081"/>
<dbReference type="Proteomes" id="UP000030680">
    <property type="component" value="Unassembled WGS sequence"/>
</dbReference>
<reference evidence="3" key="1">
    <citation type="journal article" date="2013" name="Science">
        <title>Gene transfer from bacteria and archaea facilitated evolution of an extremophilic eukaryote.</title>
        <authorList>
            <person name="Schonknecht G."/>
            <person name="Chen W.H."/>
            <person name="Ternes C.M."/>
            <person name="Barbier G.G."/>
            <person name="Shrestha R.P."/>
            <person name="Stanke M."/>
            <person name="Brautigam A."/>
            <person name="Baker B.J."/>
            <person name="Banfield J.F."/>
            <person name="Garavito R.M."/>
            <person name="Carr K."/>
            <person name="Wilkerson C."/>
            <person name="Rensing S.A."/>
            <person name="Gagneul D."/>
            <person name="Dickenson N.E."/>
            <person name="Oesterhelt C."/>
            <person name="Lercher M.J."/>
            <person name="Weber A.P."/>
        </authorList>
    </citation>
    <scope>NUCLEOTIDE SEQUENCE [LARGE SCALE GENOMIC DNA]</scope>
    <source>
        <strain evidence="3">074W</strain>
    </source>
</reference>
<keyword evidence="1" id="KW-0175">Coiled coil</keyword>
<proteinExistence type="predicted"/>
<dbReference type="OrthoDB" id="10367464at2759"/>
<name>M2Y081_GALSU</name>
<gene>
    <name evidence="2" type="ORF">Gasu_33050</name>
</gene>
<organism evidence="2 3">
    <name type="scientific">Galdieria sulphuraria</name>
    <name type="common">Red alga</name>
    <dbReference type="NCBI Taxonomy" id="130081"/>
    <lineage>
        <taxon>Eukaryota</taxon>
        <taxon>Rhodophyta</taxon>
        <taxon>Bangiophyceae</taxon>
        <taxon>Galdieriales</taxon>
        <taxon>Galdieriaceae</taxon>
        <taxon>Galdieria</taxon>
    </lineage>
</organism>
<protein>
    <submittedName>
        <fullName evidence="2">Uncharacterized protein</fullName>
    </submittedName>
</protein>
<evidence type="ECO:0000256" key="1">
    <source>
        <dbReference type="SAM" id="Coils"/>
    </source>
</evidence>
<keyword evidence="3" id="KW-1185">Reference proteome</keyword>
<accession>M2Y081</accession>
<dbReference type="GeneID" id="17088105"/>
<evidence type="ECO:0000313" key="2">
    <source>
        <dbReference type="EMBL" id="EME29298.1"/>
    </source>
</evidence>
<dbReference type="EMBL" id="KB454510">
    <property type="protein sequence ID" value="EME29298.1"/>
    <property type="molecule type" value="Genomic_DNA"/>
</dbReference>
<evidence type="ECO:0000313" key="3">
    <source>
        <dbReference type="Proteomes" id="UP000030680"/>
    </source>
</evidence>
<dbReference type="Gramene" id="EME29298">
    <property type="protein sequence ID" value="EME29298"/>
    <property type="gene ID" value="Gasu_33050"/>
</dbReference>